<sequence length="774" mass="85260">MLAFNVYITNNSSRPLNLIDYWVRVKTKSGKVFKATLVEADKEKTSVPAKTTGTLTYYAVVDSGTKLSDLQFQAIKWDFSVANYERLLGTISAPSNATDKVQAFKAGTVRFQNTKLRSAVKQAFITEDQTNAYMTVNFLLENSGLQAANVSPLKFFVQTESMSVYTVNAPELEQMVIQPKERKIVTLHVTLPKTVARKPLSLVAALNDEASKVQLPLGVFALPSVKPASALAYGKSRTVYLSGQPVSTSVGAAVLDENDEGQALTVDFKLKNTGSSSIAFPNLEFILHTKGKVSYPLTYTKEENGRLLPNIEKKLELTGQIPSNVKLSDATIELRMGASETDKGYVIGNYKTVSQTAAPGEGSLTSSFVYDKVYEIKLNSVVRSPMQDSDILVADITVTNKSSESKKVPNLSGYFMVNGVKIDGDYKSVALDQTITIAPKGTYNYVVYTKIPYTTRINTISFVSTEPVQDKPAKNLYRFNGQKLSEIPSYNYIREYDITNVGKKSSASLIRNAIFEGDGARYFYSEFVLTNKEARTVDVAKLGGYVEDASGEMVPVQFSETTTKLMPGGKILISAWAKLSSRFDTSNYKLYIGQGVEAASAGTPSEGEPAPTAETVIVKPVAYTLSGSGGTEVAPDLKNILFAGHELSFSKIRAQLKVSSGFTVEGIELSTQYSLKQNDEYDIIAGDRKIMIEFVNQDNQQVTFSKTYTIDKQEEGQEMLKKGADLPLTIVFTDTEVQNKISDYQKYKLNVYEVFQNTKLLIASRELNWFATEE</sequence>
<keyword evidence="1" id="KW-0732">Signal</keyword>
<accession>A0ABQ4N702</accession>
<dbReference type="Gene3D" id="2.60.40.1240">
    <property type="match status" value="1"/>
</dbReference>
<keyword evidence="3" id="KW-1185">Reference proteome</keyword>
<dbReference type="Proteomes" id="UP000680304">
    <property type="component" value="Unassembled WGS sequence"/>
</dbReference>
<dbReference type="RefSeq" id="WP_213528953.1">
    <property type="nucleotide sequence ID" value="NZ_BOVJ01000077.1"/>
</dbReference>
<reference evidence="2 3" key="1">
    <citation type="submission" date="2021-04" db="EMBL/GenBank/DDBJ databases">
        <title>Draft genome sequence of Paenibacillus cisolokensis, LC2-13A.</title>
        <authorList>
            <person name="Uke A."/>
            <person name="Chhe C."/>
            <person name="Baramee S."/>
            <person name="Kosugi A."/>
        </authorList>
    </citation>
    <scope>NUCLEOTIDE SEQUENCE [LARGE SCALE GENOMIC DNA]</scope>
    <source>
        <strain evidence="2 3">LC2-13A</strain>
    </source>
</reference>
<proteinExistence type="predicted"/>
<evidence type="ECO:0008006" key="4">
    <source>
        <dbReference type="Google" id="ProtNLM"/>
    </source>
</evidence>
<gene>
    <name evidence="2" type="ORF">PACILC2_25810</name>
</gene>
<evidence type="ECO:0000313" key="2">
    <source>
        <dbReference type="EMBL" id="GIQ64013.1"/>
    </source>
</evidence>
<comment type="caution">
    <text evidence="2">The sequence shown here is derived from an EMBL/GenBank/DDBJ whole genome shotgun (WGS) entry which is preliminary data.</text>
</comment>
<protein>
    <recommendedName>
        <fullName evidence="4">S-layer protein</fullName>
    </recommendedName>
</protein>
<evidence type="ECO:0000256" key="1">
    <source>
        <dbReference type="ARBA" id="ARBA00022729"/>
    </source>
</evidence>
<organism evidence="2 3">
    <name type="scientific">Paenibacillus cisolokensis</name>
    <dbReference type="NCBI Taxonomy" id="1658519"/>
    <lineage>
        <taxon>Bacteria</taxon>
        <taxon>Bacillati</taxon>
        <taxon>Bacillota</taxon>
        <taxon>Bacilli</taxon>
        <taxon>Bacillales</taxon>
        <taxon>Paenibacillaceae</taxon>
        <taxon>Paenibacillus</taxon>
    </lineage>
</organism>
<name>A0ABQ4N702_9BACL</name>
<evidence type="ECO:0000313" key="3">
    <source>
        <dbReference type="Proteomes" id="UP000680304"/>
    </source>
</evidence>
<dbReference type="InterPro" id="IPR029050">
    <property type="entry name" value="Immunoprotect_excell_Ig-like"/>
</dbReference>
<dbReference type="EMBL" id="BOVJ01000077">
    <property type="protein sequence ID" value="GIQ64013.1"/>
    <property type="molecule type" value="Genomic_DNA"/>
</dbReference>